<feature type="domain" description="ABC transporter" evidence="11">
    <location>
        <begin position="444"/>
        <end position="667"/>
    </location>
</feature>
<dbReference type="InterPro" id="IPR036640">
    <property type="entry name" value="ABC1_TM_sf"/>
</dbReference>
<dbReference type="FunFam" id="1.20.1560.10:FF:000010">
    <property type="entry name" value="Multidrug resistance-associated ABC transporter"/>
    <property type="match status" value="1"/>
</dbReference>
<evidence type="ECO:0000256" key="1">
    <source>
        <dbReference type="ARBA" id="ARBA00004128"/>
    </source>
</evidence>
<evidence type="ECO:0000256" key="3">
    <source>
        <dbReference type="ARBA" id="ARBA00022692"/>
    </source>
</evidence>
<feature type="transmembrane region" description="Helical" evidence="10">
    <location>
        <begin position="864"/>
        <end position="891"/>
    </location>
</feature>
<dbReference type="Pfam" id="PF00005">
    <property type="entry name" value="ABC_tran"/>
    <property type="match status" value="2"/>
</dbReference>
<dbReference type="FunFam" id="3.40.50.300:FF:000163">
    <property type="entry name" value="Multidrug resistance-associated protein member 4"/>
    <property type="match status" value="1"/>
</dbReference>
<dbReference type="EMBL" id="MTSL01000050">
    <property type="protein sequence ID" value="PJF19609.1"/>
    <property type="molecule type" value="Genomic_DNA"/>
</dbReference>
<protein>
    <submittedName>
        <fullName evidence="13">ATP-binding cassette transporter YOR1</fullName>
    </submittedName>
</protein>
<feature type="transmembrane region" description="Helical" evidence="10">
    <location>
        <begin position="729"/>
        <end position="749"/>
    </location>
</feature>
<evidence type="ECO:0000313" key="13">
    <source>
        <dbReference type="EMBL" id="PJF19609.1"/>
    </source>
</evidence>
<dbReference type="STRING" id="1246581.A0A2H9TPF1"/>
<dbReference type="CDD" id="cd18597">
    <property type="entry name" value="ABC_6TM_YOR1_D1_like"/>
    <property type="match status" value="1"/>
</dbReference>
<keyword evidence="14" id="KW-1185">Reference proteome</keyword>
<keyword evidence="4" id="KW-0677">Repeat</keyword>
<comment type="subcellular location">
    <subcellularLocation>
        <location evidence="1">Vacuole membrane</location>
        <topology evidence="1">Multi-pass membrane protein</topology>
    </subcellularLocation>
</comment>
<evidence type="ECO:0000259" key="12">
    <source>
        <dbReference type="PROSITE" id="PS50929"/>
    </source>
</evidence>
<reference evidence="13 14" key="1">
    <citation type="submission" date="2016-10" db="EMBL/GenBank/DDBJ databases">
        <title>The genome of Paramicrosporidium saccamoebae is the missing link in understanding Cryptomycota and Microsporidia evolution.</title>
        <authorList>
            <person name="Quandt C.A."/>
            <person name="Beaudet D."/>
            <person name="Corsaro D."/>
            <person name="Michel R."/>
            <person name="Corradi N."/>
            <person name="James T."/>
        </authorList>
    </citation>
    <scope>NUCLEOTIDE SEQUENCE [LARGE SCALE GENOMIC DNA]</scope>
    <source>
        <strain evidence="13 14">KSL3</strain>
    </source>
</reference>
<dbReference type="PROSITE" id="PS50893">
    <property type="entry name" value="ABC_TRANSPORTER_2"/>
    <property type="match status" value="2"/>
</dbReference>
<dbReference type="InterPro" id="IPR003593">
    <property type="entry name" value="AAA+_ATPase"/>
</dbReference>
<dbReference type="SUPFAM" id="SSF52540">
    <property type="entry name" value="P-loop containing nucleoside triphosphate hydrolases"/>
    <property type="match status" value="2"/>
</dbReference>
<dbReference type="Pfam" id="PF00664">
    <property type="entry name" value="ABC_membrane"/>
    <property type="match status" value="2"/>
</dbReference>
<keyword evidence="8 10" id="KW-0472">Membrane</keyword>
<name>A0A2H9TPF1_9FUNG</name>
<gene>
    <name evidence="13" type="ORF">PSACC_00566</name>
</gene>
<keyword evidence="5" id="KW-0547">Nucleotide-binding</keyword>
<evidence type="ECO:0000256" key="2">
    <source>
        <dbReference type="ARBA" id="ARBA00022448"/>
    </source>
</evidence>
<evidence type="ECO:0000256" key="4">
    <source>
        <dbReference type="ARBA" id="ARBA00022737"/>
    </source>
</evidence>
<feature type="transmembrane region" description="Helical" evidence="10">
    <location>
        <begin position="348"/>
        <end position="368"/>
    </location>
</feature>
<dbReference type="SMART" id="SM00382">
    <property type="entry name" value="AAA"/>
    <property type="match status" value="2"/>
</dbReference>
<feature type="transmembrane region" description="Helical" evidence="10">
    <location>
        <begin position="776"/>
        <end position="799"/>
    </location>
</feature>
<feature type="domain" description="ABC transmembrane type-1" evidence="12">
    <location>
        <begin position="740"/>
        <end position="1016"/>
    </location>
</feature>
<dbReference type="CDD" id="cd03244">
    <property type="entry name" value="ABCC_MRP_domain2"/>
    <property type="match status" value="1"/>
</dbReference>
<dbReference type="InterPro" id="IPR050173">
    <property type="entry name" value="ABC_transporter_C-like"/>
</dbReference>
<evidence type="ECO:0000256" key="6">
    <source>
        <dbReference type="ARBA" id="ARBA00022840"/>
    </source>
</evidence>
<evidence type="ECO:0000256" key="9">
    <source>
        <dbReference type="SAM" id="MobiDB-lite"/>
    </source>
</evidence>
<feature type="transmembrane region" description="Helical" evidence="10">
    <location>
        <begin position="84"/>
        <end position="109"/>
    </location>
</feature>
<dbReference type="PANTHER" id="PTHR24223:SF443">
    <property type="entry name" value="MULTIDRUG-RESISTANCE LIKE PROTEIN 1, ISOFORM I"/>
    <property type="match status" value="1"/>
</dbReference>
<evidence type="ECO:0000256" key="8">
    <source>
        <dbReference type="ARBA" id="ARBA00023136"/>
    </source>
</evidence>
<dbReference type="Gene3D" id="3.40.50.300">
    <property type="entry name" value="P-loop containing nucleotide triphosphate hydrolases"/>
    <property type="match status" value="2"/>
</dbReference>
<feature type="compositionally biased region" description="Polar residues" evidence="9">
    <location>
        <begin position="700"/>
        <end position="709"/>
    </location>
</feature>
<dbReference type="FunFam" id="1.20.1560.10:FF:000082">
    <property type="entry name" value="ABC transporter, multidrug resistance associated protein"/>
    <property type="match status" value="1"/>
</dbReference>
<dbReference type="GO" id="GO:0005524">
    <property type="term" value="F:ATP binding"/>
    <property type="evidence" value="ECO:0007669"/>
    <property type="project" value="UniProtKB-KW"/>
</dbReference>
<dbReference type="InterPro" id="IPR027417">
    <property type="entry name" value="P-loop_NTPase"/>
</dbReference>
<feature type="transmembrane region" description="Helical" evidence="10">
    <location>
        <begin position="223"/>
        <end position="242"/>
    </location>
</feature>
<dbReference type="InterPro" id="IPR011527">
    <property type="entry name" value="ABC1_TM_dom"/>
</dbReference>
<feature type="transmembrane region" description="Helical" evidence="10">
    <location>
        <begin position="121"/>
        <end position="144"/>
    </location>
</feature>
<comment type="caution">
    <text evidence="13">The sequence shown here is derived from an EMBL/GenBank/DDBJ whole genome shotgun (WGS) entry which is preliminary data.</text>
</comment>
<dbReference type="CDD" id="cd03250">
    <property type="entry name" value="ABCC_MRP_domain1"/>
    <property type="match status" value="1"/>
</dbReference>
<keyword evidence="2" id="KW-0813">Transport</keyword>
<feature type="region of interest" description="Disordered" evidence="9">
    <location>
        <begin position="674"/>
        <end position="709"/>
    </location>
</feature>
<sequence length="1299" mass="143763">MDDTQHDTAPETSLFSQMFVTWLSPLLSLGYRRPLQPSDLPVLRPALRSPDLYQRFASRWETRRSSPSRYSVLRTGLDVFGRPFGWAGVLKLGGDICALISPLVLSWIIADLKHLPRSLPYGLALCASIFVLQMINTLSVNSYFNITMQCGMKLRTSLSALIYAKSLRLSAKARQSFSTGQIVNLMSTDAGRLDSAVSFAHYIWSGPFQILVIVFMLFRLLKWAAFVGVGCLVLFIPLQSDITRMLSRYRKRTAAITDQRVKLMQEAIQGIRVLKFYSWEASFLERLFALRNEEMCHVSKAQTIRSLTTVITSMAAIISCIITFIAYFKMGNQLTAEIVFPTLALFNLLRTPLILLPMVISFTVDGALAARRIRKFLLAEELDFSAELDDSSKYGVEIQDGNFVWETLEDDNKDSDEKGDDKKDNDKGASADTQDDGKCVIMATSSSHLLTDKAVQEPRQALTDINLKVEKGNLLAIVGVVGSGKSTLLNALVGELKAISGKVTFGGSVAYCPQQAWIRNASVRDNILFGMPYDENKYSSIVSACALIQDFAALPDGDLTEIGEKGVNLSGGQKQRISLARAAYSDVDVVLLDDPLSAVDAHVGKHLMKFCINGIMAGRTRLLVTHQLTAVHLADQVVLMSNGQIAEQGSYLELIEKEGIFSELVRIHGPTASTSLVTSEHPSAPDTPTKKAPLVGDSPAPSNNNNGGKLTTAEERVVGAVEWSTYKDYIIAAGGMVFLLVGLLSVMLWNVTRIFTDYWIAIWTSEKPTIEVTPNVFIMVYLLLGMLQGIWAVSSSLVFSFGGVRAAKTLHNNSAKRILHAPVSFFDTNPTGRILNRFSKDQDTLDNLITETLRSFVHTFGLTMFTFMAMAVMVRFLILPLIVLLGVYYFIQSYYRRSSRELKRIEALSRSPLYSHFSETLTGLATIRAFGQSTQFMEHNLRLLNINNKAAYAQLSIQRWLGLRLETVGNLVILSASTFCYVFNVNPSLAGLTISYSLGTTGVMSWCIRQFADTETQIISSERIGHYANKLATEGNPMAEPSPPEWPAQGQIKFDTISMRYRPDLPNVLENVTVSIKAGERIGVVGRTGAGKSSIMLALFRIVEAAEGKIEIDGIDISTLELADLRRHLSIIPQDPVVFANSVRWNLDPTLSHTDQAMWDALERAHLREAIQHLGGLDALLQDGGENLSVGQRQLLCLARAILQNNRILVLDEATANIDLATDALIQESIRRDFPGCTILTIAHRISTVIDYDRILVLERGKVVEFDPPANLLAKEDSLFAFLVRESNQLESRPQSAPI</sequence>
<dbReference type="OrthoDB" id="6500128at2759"/>
<organism evidence="13 14">
    <name type="scientific">Paramicrosporidium saccamoebae</name>
    <dbReference type="NCBI Taxonomy" id="1246581"/>
    <lineage>
        <taxon>Eukaryota</taxon>
        <taxon>Fungi</taxon>
        <taxon>Fungi incertae sedis</taxon>
        <taxon>Cryptomycota</taxon>
        <taxon>Cryptomycota incertae sedis</taxon>
        <taxon>Paramicrosporidium</taxon>
    </lineage>
</organism>
<evidence type="ECO:0000259" key="11">
    <source>
        <dbReference type="PROSITE" id="PS50893"/>
    </source>
</evidence>
<feature type="compositionally biased region" description="Basic and acidic residues" evidence="9">
    <location>
        <begin position="415"/>
        <end position="429"/>
    </location>
</feature>
<proteinExistence type="predicted"/>
<dbReference type="InterPro" id="IPR003439">
    <property type="entry name" value="ABC_transporter-like_ATP-bd"/>
</dbReference>
<feature type="domain" description="ABC transmembrane type-1" evidence="12">
    <location>
        <begin position="86"/>
        <end position="365"/>
    </location>
</feature>
<dbReference type="InterPro" id="IPR017871">
    <property type="entry name" value="ABC_transporter-like_CS"/>
</dbReference>
<dbReference type="GO" id="GO:0000329">
    <property type="term" value="C:fungal-type vacuole membrane"/>
    <property type="evidence" value="ECO:0007669"/>
    <property type="project" value="UniProtKB-ARBA"/>
</dbReference>
<evidence type="ECO:0000256" key="10">
    <source>
        <dbReference type="SAM" id="Phobius"/>
    </source>
</evidence>
<evidence type="ECO:0000256" key="7">
    <source>
        <dbReference type="ARBA" id="ARBA00022989"/>
    </source>
</evidence>
<accession>A0A2H9TPF1</accession>
<evidence type="ECO:0000313" key="14">
    <source>
        <dbReference type="Proteomes" id="UP000240830"/>
    </source>
</evidence>
<dbReference type="FunFam" id="3.40.50.300:FF:000997">
    <property type="entry name" value="Multidrug resistance-associated protein 1"/>
    <property type="match status" value="1"/>
</dbReference>
<dbReference type="Gene3D" id="1.20.1560.10">
    <property type="entry name" value="ABC transporter type 1, transmembrane domain"/>
    <property type="match status" value="2"/>
</dbReference>
<keyword evidence="7 10" id="KW-1133">Transmembrane helix</keyword>
<feature type="transmembrane region" description="Helical" evidence="10">
    <location>
        <begin position="196"/>
        <end position="217"/>
    </location>
</feature>
<feature type="domain" description="ABC transporter" evidence="11">
    <location>
        <begin position="1052"/>
        <end position="1285"/>
    </location>
</feature>
<keyword evidence="3 10" id="KW-0812">Transmembrane</keyword>
<dbReference type="PROSITE" id="PS50929">
    <property type="entry name" value="ABC_TM1F"/>
    <property type="match status" value="2"/>
</dbReference>
<keyword evidence="6 13" id="KW-0067">ATP-binding</keyword>
<dbReference type="Proteomes" id="UP000240830">
    <property type="component" value="Unassembled WGS sequence"/>
</dbReference>
<feature type="transmembrane region" description="Helical" evidence="10">
    <location>
        <begin position="307"/>
        <end position="328"/>
    </location>
</feature>
<dbReference type="PANTHER" id="PTHR24223">
    <property type="entry name" value="ATP-BINDING CASSETTE SUB-FAMILY C"/>
    <property type="match status" value="1"/>
</dbReference>
<dbReference type="PROSITE" id="PS00211">
    <property type="entry name" value="ABC_TRANSPORTER_1"/>
    <property type="match status" value="2"/>
</dbReference>
<dbReference type="GO" id="GO:0016887">
    <property type="term" value="F:ATP hydrolysis activity"/>
    <property type="evidence" value="ECO:0007669"/>
    <property type="project" value="InterPro"/>
</dbReference>
<feature type="region of interest" description="Disordered" evidence="9">
    <location>
        <begin position="409"/>
        <end position="434"/>
    </location>
</feature>
<evidence type="ECO:0000256" key="5">
    <source>
        <dbReference type="ARBA" id="ARBA00022741"/>
    </source>
</evidence>
<dbReference type="GO" id="GO:0140359">
    <property type="term" value="F:ABC-type transporter activity"/>
    <property type="evidence" value="ECO:0007669"/>
    <property type="project" value="InterPro"/>
</dbReference>
<dbReference type="CDD" id="cd18606">
    <property type="entry name" value="ABC_6TM_YOR1_D2_like"/>
    <property type="match status" value="1"/>
</dbReference>
<dbReference type="SUPFAM" id="SSF90123">
    <property type="entry name" value="ABC transporter transmembrane region"/>
    <property type="match status" value="2"/>
</dbReference>